<dbReference type="AlphaFoldDB" id="A0A0S1SXS9"/>
<dbReference type="InterPro" id="IPR036866">
    <property type="entry name" value="RibonucZ/Hydroxyglut_hydro"/>
</dbReference>
<accession>A0A0S1SGH8</accession>
<dbReference type="Proteomes" id="UP000069135">
    <property type="component" value="Chromosome"/>
</dbReference>
<dbReference type="EMBL" id="CP013065">
    <property type="protein sequence ID" value="ALM13717.1"/>
    <property type="molecule type" value="Genomic_DNA"/>
</dbReference>
<dbReference type="STRING" id="1735162.PeribacterB2_1056"/>
<evidence type="ECO:0000313" key="2">
    <source>
        <dbReference type="Proteomes" id="UP000069135"/>
    </source>
</evidence>
<dbReference type="Gene3D" id="3.60.15.10">
    <property type="entry name" value="Ribonuclease Z/Hydroxyacylglutathione hydrolase-like"/>
    <property type="match status" value="1"/>
</dbReference>
<reference evidence="1 2" key="2">
    <citation type="journal article" date="2016" name="PeerJ">
        <title>Analysis of five complete genome sequences for members of the class Peribacteria in the recently recognized Peregrinibacteria bacterial phylum.</title>
        <authorList>
            <person name="Anantharaman K."/>
            <person name="Brown C.T."/>
            <person name="Burstein D."/>
            <person name="Castelle C.J."/>
            <person name="Probst A.J."/>
            <person name="Thomas B.C."/>
            <person name="Williams K.H."/>
            <person name="Banfield J.F."/>
        </authorList>
    </citation>
    <scope>NUCLEOTIDE SEQUENCE [LARGE SCALE GENOMIC DNA]</scope>
    <source>
        <strain evidence="1">RIFOXYD1_FULL_PER-ii_59_16</strain>
    </source>
</reference>
<name>A0A0S1SXS9_9BACT</name>
<protein>
    <recommendedName>
        <fullName evidence="3">Zn-dependent hydrolase of the beta-lactamase fold-like protein</fullName>
    </recommendedName>
</protein>
<accession>A0A0S1SKG1</accession>
<accession>A0A0S1SXS9</accession>
<proteinExistence type="predicted"/>
<reference evidence="2" key="1">
    <citation type="submission" date="2015-10" db="EMBL/GenBank/DDBJ databases">
        <title>Analysis of five complete genome sequences for members of the class Peribacteria in the recently recognized Peregrinibacteria bacterial phylum.</title>
        <authorList>
            <person name="Anantharaman K."/>
            <person name="Brown C.T."/>
            <person name="Burstein D."/>
            <person name="Castelle C.J."/>
            <person name="Probst A.J."/>
            <person name="Thomas B.C."/>
            <person name="Williams K.H."/>
            <person name="Banfield J.F."/>
        </authorList>
    </citation>
    <scope>NUCLEOTIDE SEQUENCE [LARGE SCALE GENOMIC DNA]</scope>
</reference>
<accession>A0A0S1SUC7</accession>
<sequence>MVTISSSGGLTLQCLFGKMPLTVFAAAQAKPGPEGTMTLFANPDEQPPECTISWPGEYDFNGIFIRGIGHKEGRQVSYVAEADGVRVLFCSSPLHSLSDAELEWVGDIDVLVLPVDDVKIVQHLLDVVDPRVFIPLVHKDDKAFQEVLKICGAVGKEAMDEFKSKGSLPAEGREVVILNAKK</sequence>
<evidence type="ECO:0008006" key="3">
    <source>
        <dbReference type="Google" id="ProtNLM"/>
    </source>
</evidence>
<accession>A0A0S1SQ27</accession>
<dbReference type="KEGG" id="prf:PeribacterA2_1054"/>
<organism evidence="1 2">
    <name type="scientific">Candidatus Peribacter riflensis</name>
    <dbReference type="NCBI Taxonomy" id="1735162"/>
    <lineage>
        <taxon>Bacteria</taxon>
        <taxon>Candidatus Peregrinibacteriota</taxon>
        <taxon>Candidatus Peribacteria</taxon>
        <taxon>Candidatus Peribacterales</taxon>
        <taxon>Candidatus Peribacteraceae</taxon>
        <taxon>Candidatus Peribacter</taxon>
    </lineage>
</organism>
<evidence type="ECO:0000313" key="1">
    <source>
        <dbReference type="EMBL" id="ALM13717.1"/>
    </source>
</evidence>
<dbReference type="Pfam" id="PF13483">
    <property type="entry name" value="Lactamase_B_3"/>
    <property type="match status" value="1"/>
</dbReference>
<gene>
    <name evidence="1" type="ORF">PeribacterD1_1054</name>
</gene>